<keyword evidence="2" id="KW-1003">Cell membrane</keyword>
<evidence type="ECO:0000256" key="2">
    <source>
        <dbReference type="ARBA" id="ARBA00022475"/>
    </source>
</evidence>
<keyword evidence="8" id="KW-1185">Reference proteome</keyword>
<dbReference type="SUPFAM" id="SSF53448">
    <property type="entry name" value="Nucleotide-diphospho-sugar transferases"/>
    <property type="match status" value="1"/>
</dbReference>
<evidence type="ECO:0000256" key="5">
    <source>
        <dbReference type="ARBA" id="ARBA00023136"/>
    </source>
</evidence>
<sequence>MSATRRKHSTASRITELTTFVFGLTLLIFVIRELPADVFSPGSQSFFFIIGVIAIWRYSWWAVQAVRSLLYNRVVFPSLRAEADEAEHRPPELFVLCTSYRIDERVNFQVYDALIREAHQYGVPTTIFASVSDRTDVDIITHVLDANDWPKNVSVRYMFQKGDGKRSAMAEVLRAISRSLPAPGSLLVSMDGDILIEPNTLSRTLSFFIAQDDLGALTTNNNAQVTGNDVTREWYDLRYAQRHLMMSSMSLSRRLLVLTGRYSVFRTDLAIQPDFIELIESDHIDHWRFGSFKFLSGDDKSSWYWLLKNGWSMLYVPDVFVTGFEELPDRHRFFASSTDLMRRWFGNMLRISNRAIALGPRPMGMFAWWSLVDQRISMWTTLVGPTVVTVVTLSIRPSFFFTYVLWIMFTRGLAVSILAWQRGRFSLLWIPLIYYNQVWGAILKTYVSFRFNRQQWSRQGISAGEPDDPIAVRRQRRIGHVLHGFVYGALLFILVVSTGNTMLPDRTTMHIVIDQVLGGDHGSQRLDRSLDTNHTDSACAPAQLPPDYFLVEGDLIKGMQHSSITQTSQQVKLIVLLDTKCNERLWIEPTTSHKLSPTHP</sequence>
<reference evidence="7 8" key="1">
    <citation type="submission" date="2018-03" db="EMBL/GenBank/DDBJ databases">
        <title>Genomic Encyclopedia of Type Strains, Phase III (KMG-III): the genomes of soil and plant-associated and newly described type strains.</title>
        <authorList>
            <person name="Whitman W."/>
        </authorList>
    </citation>
    <scope>NUCLEOTIDE SEQUENCE [LARGE SCALE GENOMIC DNA]</scope>
    <source>
        <strain evidence="7 8">CGMCC 1.12152</strain>
    </source>
</reference>
<keyword evidence="3" id="KW-0328">Glycosyltransferase</keyword>
<evidence type="ECO:0000256" key="3">
    <source>
        <dbReference type="ARBA" id="ARBA00022676"/>
    </source>
</evidence>
<dbReference type="Pfam" id="PF13641">
    <property type="entry name" value="Glyco_tranf_2_3"/>
    <property type="match status" value="1"/>
</dbReference>
<comment type="caution">
    <text evidence="7">The sequence shown here is derived from an EMBL/GenBank/DDBJ whole genome shotgun (WGS) entry which is preliminary data.</text>
</comment>
<proteinExistence type="predicted"/>
<evidence type="ECO:0000313" key="8">
    <source>
        <dbReference type="Proteomes" id="UP000237647"/>
    </source>
</evidence>
<comment type="subcellular location">
    <subcellularLocation>
        <location evidence="1">Cell membrane</location>
    </subcellularLocation>
</comment>
<keyword evidence="4 7" id="KW-0808">Transferase</keyword>
<evidence type="ECO:0000256" key="1">
    <source>
        <dbReference type="ARBA" id="ARBA00004236"/>
    </source>
</evidence>
<dbReference type="Gene3D" id="3.90.550.10">
    <property type="entry name" value="Spore Coat Polysaccharide Biosynthesis Protein SpsA, Chain A"/>
    <property type="match status" value="1"/>
</dbReference>
<dbReference type="GO" id="GO:0050501">
    <property type="term" value="F:hyaluronan synthase activity"/>
    <property type="evidence" value="ECO:0007669"/>
    <property type="project" value="TreeGrafter"/>
</dbReference>
<dbReference type="PANTHER" id="PTHR22913">
    <property type="entry name" value="HYALURONAN SYNTHASE"/>
    <property type="match status" value="1"/>
</dbReference>
<evidence type="ECO:0000256" key="6">
    <source>
        <dbReference type="SAM" id="Phobius"/>
    </source>
</evidence>
<dbReference type="PANTHER" id="PTHR22913:SF12">
    <property type="entry name" value="MANNURONAN SYNTHASE"/>
    <property type="match status" value="1"/>
</dbReference>
<accession>A0A2T0V6E8</accession>
<dbReference type="OrthoDB" id="6964257at2"/>
<dbReference type="Proteomes" id="UP000237647">
    <property type="component" value="Unassembled WGS sequence"/>
</dbReference>
<dbReference type="GO" id="GO:0085029">
    <property type="term" value="P:extracellular matrix assembly"/>
    <property type="evidence" value="ECO:0007669"/>
    <property type="project" value="TreeGrafter"/>
</dbReference>
<dbReference type="RefSeq" id="WP_106374151.1">
    <property type="nucleotide sequence ID" value="NZ_PVTK01000002.1"/>
</dbReference>
<feature type="transmembrane region" description="Helical" evidence="6">
    <location>
        <begin position="426"/>
        <end position="447"/>
    </location>
</feature>
<feature type="transmembrane region" description="Helical" evidence="6">
    <location>
        <begin position="400"/>
        <end position="420"/>
    </location>
</feature>
<evidence type="ECO:0000313" key="7">
    <source>
        <dbReference type="EMBL" id="PRY65762.1"/>
    </source>
</evidence>
<keyword evidence="6" id="KW-0812">Transmembrane</keyword>
<dbReference type="GO" id="GO:0005886">
    <property type="term" value="C:plasma membrane"/>
    <property type="evidence" value="ECO:0007669"/>
    <property type="project" value="UniProtKB-SubCell"/>
</dbReference>
<keyword evidence="5 6" id="KW-0472">Membrane</keyword>
<dbReference type="AlphaFoldDB" id="A0A2T0V6E8"/>
<keyword evidence="6" id="KW-1133">Transmembrane helix</keyword>
<gene>
    <name evidence="7" type="ORF">B0H98_102292</name>
</gene>
<feature type="transmembrane region" description="Helical" evidence="6">
    <location>
        <begin position="12"/>
        <end position="31"/>
    </location>
</feature>
<protein>
    <submittedName>
        <fullName evidence="7">Glycosyltransferase Alg8</fullName>
    </submittedName>
</protein>
<evidence type="ECO:0000256" key="4">
    <source>
        <dbReference type="ARBA" id="ARBA00022679"/>
    </source>
</evidence>
<name>A0A2T0V6E8_9GAMM</name>
<organism evidence="7 8">
    <name type="scientific">Vreelandella songnenensis</name>
    <dbReference type="NCBI Taxonomy" id="1176243"/>
    <lineage>
        <taxon>Bacteria</taxon>
        <taxon>Pseudomonadati</taxon>
        <taxon>Pseudomonadota</taxon>
        <taxon>Gammaproteobacteria</taxon>
        <taxon>Oceanospirillales</taxon>
        <taxon>Halomonadaceae</taxon>
        <taxon>Vreelandella</taxon>
    </lineage>
</organism>
<feature type="transmembrane region" description="Helical" evidence="6">
    <location>
        <begin position="481"/>
        <end position="503"/>
    </location>
</feature>
<dbReference type="InterPro" id="IPR029044">
    <property type="entry name" value="Nucleotide-diphossugar_trans"/>
</dbReference>
<dbReference type="GO" id="GO:0030213">
    <property type="term" value="P:hyaluronan biosynthetic process"/>
    <property type="evidence" value="ECO:0007669"/>
    <property type="project" value="TreeGrafter"/>
</dbReference>
<feature type="transmembrane region" description="Helical" evidence="6">
    <location>
        <begin position="43"/>
        <end position="63"/>
    </location>
</feature>
<dbReference type="EMBL" id="PVTK01000002">
    <property type="protein sequence ID" value="PRY65762.1"/>
    <property type="molecule type" value="Genomic_DNA"/>
</dbReference>